<dbReference type="PANTHER" id="PTHR11705:SF147">
    <property type="entry name" value="INACTIVE METALLOCARBOXYPEPTIDASE ECM14"/>
    <property type="match status" value="1"/>
</dbReference>
<evidence type="ECO:0000256" key="7">
    <source>
        <dbReference type="ARBA" id="ARBA00022525"/>
    </source>
</evidence>
<dbReference type="PANTHER" id="PTHR11705">
    <property type="entry name" value="PROTEASE FAMILY M14 CARBOXYPEPTIDASE A,B"/>
    <property type="match status" value="1"/>
</dbReference>
<accession>A0A8H6F6G1</accession>
<keyword evidence="11" id="KW-1015">Disulfide bond</keyword>
<evidence type="ECO:0000256" key="1">
    <source>
        <dbReference type="ARBA" id="ARBA00001947"/>
    </source>
</evidence>
<organism evidence="19 20">
    <name type="scientific">Candida albicans</name>
    <name type="common">Yeast</name>
    <dbReference type="NCBI Taxonomy" id="5476"/>
    <lineage>
        <taxon>Eukaryota</taxon>
        <taxon>Fungi</taxon>
        <taxon>Dikarya</taxon>
        <taxon>Ascomycota</taxon>
        <taxon>Saccharomycotina</taxon>
        <taxon>Pichiomycetes</taxon>
        <taxon>Debaryomycetaceae</taxon>
        <taxon>Candida/Lodderomyces clade</taxon>
        <taxon>Candida</taxon>
    </lineage>
</organism>
<comment type="caution">
    <text evidence="19">The sequence shown here is derived from an EMBL/GenBank/DDBJ whole genome shotgun (WGS) entry which is preliminary data.</text>
</comment>
<evidence type="ECO:0000259" key="18">
    <source>
        <dbReference type="PROSITE" id="PS52035"/>
    </source>
</evidence>
<dbReference type="Pfam" id="PF00246">
    <property type="entry name" value="Peptidase_M14"/>
    <property type="match status" value="1"/>
</dbReference>
<dbReference type="GO" id="GO:0004181">
    <property type="term" value="F:metallocarboxypeptidase activity"/>
    <property type="evidence" value="ECO:0007669"/>
    <property type="project" value="InterPro"/>
</dbReference>
<keyword evidence="16" id="KW-0378">Hydrolase</keyword>
<keyword evidence="9 17" id="KW-0732">Signal</keyword>
<evidence type="ECO:0000256" key="14">
    <source>
        <dbReference type="ARBA" id="ARBA00048018"/>
    </source>
</evidence>
<dbReference type="FunFam" id="3.40.630.10:FF:000060">
    <property type="entry name" value="Putative metallocarboxypeptidase ecm14"/>
    <property type="match status" value="1"/>
</dbReference>
<dbReference type="EC" id="3.1.1.96" evidence="5 16"/>
<evidence type="ECO:0000256" key="3">
    <source>
        <dbReference type="ARBA" id="ARBA00005988"/>
    </source>
</evidence>
<evidence type="ECO:0000256" key="17">
    <source>
        <dbReference type="SAM" id="SignalP"/>
    </source>
</evidence>
<comment type="cofactor">
    <cofactor evidence="1">
        <name>Zn(2+)</name>
        <dbReference type="ChEBI" id="CHEBI:29105"/>
    </cofactor>
</comment>
<evidence type="ECO:0000256" key="8">
    <source>
        <dbReference type="ARBA" id="ARBA00022723"/>
    </source>
</evidence>
<dbReference type="Gene3D" id="3.50.80.10">
    <property type="entry name" value="D-tyrosyl-tRNA(Tyr) deacylase"/>
    <property type="match status" value="1"/>
</dbReference>
<keyword evidence="7" id="KW-0964">Secreted</keyword>
<evidence type="ECO:0000256" key="2">
    <source>
        <dbReference type="ARBA" id="ARBA00004613"/>
    </source>
</evidence>
<dbReference type="InterPro" id="IPR023509">
    <property type="entry name" value="DTD-like_sf"/>
</dbReference>
<keyword evidence="16" id="KW-0694">RNA-binding</keyword>
<dbReference type="SUPFAM" id="SSF69500">
    <property type="entry name" value="DTD-like"/>
    <property type="match status" value="1"/>
</dbReference>
<dbReference type="GO" id="GO:0008270">
    <property type="term" value="F:zinc ion binding"/>
    <property type="evidence" value="ECO:0007669"/>
    <property type="project" value="InterPro"/>
</dbReference>
<comment type="subcellular location">
    <subcellularLocation>
        <location evidence="16">Cytoplasm</location>
    </subcellularLocation>
    <subcellularLocation>
        <location evidence="2">Secreted</location>
    </subcellularLocation>
</comment>
<dbReference type="GO" id="GO:0005576">
    <property type="term" value="C:extracellular region"/>
    <property type="evidence" value="ECO:0007669"/>
    <property type="project" value="UniProtKB-SubCell"/>
</dbReference>
<keyword evidence="10" id="KW-0862">Zinc</keyword>
<evidence type="ECO:0000256" key="6">
    <source>
        <dbReference type="ARBA" id="ARBA00020007"/>
    </source>
</evidence>
<evidence type="ECO:0000256" key="13">
    <source>
        <dbReference type="ARBA" id="ARBA00047676"/>
    </source>
</evidence>
<dbReference type="SMART" id="SM00631">
    <property type="entry name" value="Zn_pept"/>
    <property type="match status" value="1"/>
</dbReference>
<comment type="function">
    <text evidence="12">Inactive carboxypeptidase that may play a role in cell wall organization and biogenesis.</text>
</comment>
<gene>
    <name evidence="19" type="ORF">FOB64_000462</name>
</gene>
<dbReference type="Pfam" id="PF02580">
    <property type="entry name" value="Tyr_Deacylase"/>
    <property type="match status" value="1"/>
</dbReference>
<keyword evidence="16" id="KW-0963">Cytoplasm</keyword>
<protein>
    <recommendedName>
        <fullName evidence="6 16">D-aminoacyl-tRNA deacylase</fullName>
        <ecNumber evidence="5 16">3.1.1.96</ecNumber>
    </recommendedName>
</protein>
<dbReference type="Proteomes" id="UP000536275">
    <property type="component" value="Unassembled WGS sequence"/>
</dbReference>
<dbReference type="GO" id="GO:0005737">
    <property type="term" value="C:cytoplasm"/>
    <property type="evidence" value="ECO:0007669"/>
    <property type="project" value="UniProtKB-SubCell"/>
</dbReference>
<dbReference type="FunFam" id="3.50.80.10:FF:000001">
    <property type="entry name" value="D-aminoacyl-tRNA deacylase"/>
    <property type="match status" value="1"/>
</dbReference>
<keyword evidence="19" id="KW-0121">Carboxypeptidase</keyword>
<evidence type="ECO:0000256" key="5">
    <source>
        <dbReference type="ARBA" id="ARBA00013056"/>
    </source>
</evidence>
<evidence type="ECO:0000256" key="9">
    <source>
        <dbReference type="ARBA" id="ARBA00022729"/>
    </source>
</evidence>
<dbReference type="Gene3D" id="3.40.630.10">
    <property type="entry name" value="Zn peptidases"/>
    <property type="match status" value="1"/>
</dbReference>
<evidence type="ECO:0000256" key="16">
    <source>
        <dbReference type="RuleBase" id="RU003470"/>
    </source>
</evidence>
<dbReference type="InterPro" id="IPR057247">
    <property type="entry name" value="CARBOXYPEPT_ZN_2"/>
</dbReference>
<name>A0A8H6F6G1_CANAX</name>
<comment type="catalytic activity">
    <reaction evidence="13">
        <text>glycyl-tRNA(Ala) + H2O = tRNA(Ala) + glycine + H(+)</text>
        <dbReference type="Rhea" id="RHEA:53744"/>
        <dbReference type="Rhea" id="RHEA-COMP:9657"/>
        <dbReference type="Rhea" id="RHEA-COMP:13640"/>
        <dbReference type="ChEBI" id="CHEBI:15377"/>
        <dbReference type="ChEBI" id="CHEBI:15378"/>
        <dbReference type="ChEBI" id="CHEBI:57305"/>
        <dbReference type="ChEBI" id="CHEBI:78442"/>
        <dbReference type="ChEBI" id="CHEBI:78522"/>
        <dbReference type="EC" id="3.1.1.96"/>
    </reaction>
</comment>
<evidence type="ECO:0000313" key="19">
    <source>
        <dbReference type="EMBL" id="KAF6072419.1"/>
    </source>
</evidence>
<keyword evidence="8" id="KW-0479">Metal-binding</keyword>
<dbReference type="GO" id="GO:0051499">
    <property type="term" value="F:D-aminoacyl-tRNA deacylase activity"/>
    <property type="evidence" value="ECO:0007669"/>
    <property type="project" value="UniProtKB-EC"/>
</dbReference>
<feature type="domain" description="Peptidase M14" evidence="18">
    <location>
        <begin position="157"/>
        <end position="464"/>
    </location>
</feature>
<evidence type="ECO:0000256" key="12">
    <source>
        <dbReference type="ARBA" id="ARBA00025210"/>
    </source>
</evidence>
<evidence type="ECO:0000313" key="20">
    <source>
        <dbReference type="Proteomes" id="UP000536275"/>
    </source>
</evidence>
<comment type="caution">
    <text evidence="15">Lacks conserved residue(s) required for the propagation of feature annotation.</text>
</comment>
<dbReference type="NCBIfam" id="TIGR00256">
    <property type="entry name" value="D-aminoacyl-tRNA deacylase"/>
    <property type="match status" value="1"/>
</dbReference>
<evidence type="ECO:0000256" key="15">
    <source>
        <dbReference type="PROSITE-ProRule" id="PRU01379"/>
    </source>
</evidence>
<evidence type="ECO:0000256" key="11">
    <source>
        <dbReference type="ARBA" id="ARBA00023157"/>
    </source>
</evidence>
<dbReference type="CDD" id="cd03860">
    <property type="entry name" value="M14_CP_A-B_like"/>
    <property type="match status" value="1"/>
</dbReference>
<dbReference type="PROSITE" id="PS00133">
    <property type="entry name" value="CARBOXYPEPT_ZN_2"/>
    <property type="match status" value="1"/>
</dbReference>
<keyword evidence="16" id="KW-0820">tRNA-binding</keyword>
<dbReference type="EMBL" id="JABWAD010000007">
    <property type="protein sequence ID" value="KAF6072419.1"/>
    <property type="molecule type" value="Genomic_DNA"/>
</dbReference>
<dbReference type="InterPro" id="IPR000834">
    <property type="entry name" value="Peptidase_M14"/>
</dbReference>
<evidence type="ECO:0000256" key="4">
    <source>
        <dbReference type="ARBA" id="ARBA00009673"/>
    </source>
</evidence>
<reference evidence="19 20" key="1">
    <citation type="submission" date="2020-03" db="EMBL/GenBank/DDBJ databases">
        <title>FDA dAtabase for Regulatory Grade micrObial Sequences (FDA-ARGOS): Supporting development and validation of Infectious Disease Dx tests.</title>
        <authorList>
            <person name="Campos J."/>
            <person name="Goldberg B."/>
            <person name="Tallon L."/>
            <person name="Sadzewicz L."/>
            <person name="Vavikolanu K."/>
            <person name="Mehta A."/>
            <person name="Aluvathingal J."/>
            <person name="Nadendla S."/>
            <person name="Nandy P."/>
            <person name="Geyer C."/>
            <person name="Yan Y."/>
            <person name="Sichtig H."/>
        </authorList>
    </citation>
    <scope>NUCLEOTIDE SEQUENCE [LARGE SCALE GENOMIC DNA]</scope>
    <source>
        <strain evidence="19 20">FDAARGOS_656</strain>
    </source>
</reference>
<comment type="similarity">
    <text evidence="4 16">Belongs to the DTD family.</text>
</comment>
<dbReference type="PRINTS" id="PR00765">
    <property type="entry name" value="CRBOXYPTASEA"/>
</dbReference>
<comment type="similarity">
    <text evidence="3 15">Belongs to the peptidase M14 family.</text>
</comment>
<sequence length="599" mass="68294">MNCIKLISLLLIQLVVTHQIQIPFDFNGLFSSKDVTRPHYTSVDPQYHPIDLSQYNDKHVVRIDYSNDPDLGKYLISSPLRGDANVHFAKWSHASNLKTIDIQIDKESLAKLHEMFPSMSFKVIVGDLAQKIFETYPSQVNQLNEDPVVANELFFKEYRSLETIDAWLDLLQATYPDIISVEEIGETYEHRKYKVVHFTVPSSEGNDDHGDRRTVVVSGGIHAREWISTSSVLYSIYALIEFYKNAPDSDIWSKLDFIFIPVSNPDGYEYTWTTDRLWRKNRQPTIHPKCFGIDIDHSYDYHWTRSSDWACGEEYSGEAPFEAFESQIWTEYLNNTNANHKIWGYIDLHSYSQEILYPYAFSCNEQPRDEENLLEVAWGLAKAIRMQSGTSYNVLPACIDRDADLMPDLGSGTALDYMYHHRADYAFQLKLRDTGNHGFLLPAKYIEPVGREVVAALKIGKGLMVLVGITTTDTEDDIAKLSKKLLSLRVFEDLSEPPQTATKWYGKPWAKSIVDIQGEILSVSQFTLYGTVKKGTKPDFHRAAKGHHAVELYNKLLEQLRAGLGQEKVKDGEFGAMMDVALVNDGPVTIVWDTQDSSL</sequence>
<dbReference type="AlphaFoldDB" id="A0A8H6F6G1"/>
<evidence type="ECO:0000256" key="10">
    <source>
        <dbReference type="ARBA" id="ARBA00022833"/>
    </source>
</evidence>
<dbReference type="InterPro" id="IPR003732">
    <property type="entry name" value="Daa-tRNA_deacyls_DTD"/>
</dbReference>
<feature type="signal peptide" evidence="17">
    <location>
        <begin position="1"/>
        <end position="17"/>
    </location>
</feature>
<dbReference type="GO" id="GO:0000049">
    <property type="term" value="F:tRNA binding"/>
    <property type="evidence" value="ECO:0007669"/>
    <property type="project" value="UniProtKB-KW"/>
</dbReference>
<comment type="catalytic activity">
    <reaction evidence="14">
        <text>a D-aminoacyl-tRNA + H2O = a tRNA + a D-alpha-amino acid + H(+)</text>
        <dbReference type="Rhea" id="RHEA:13953"/>
        <dbReference type="Rhea" id="RHEA-COMP:10123"/>
        <dbReference type="Rhea" id="RHEA-COMP:10124"/>
        <dbReference type="ChEBI" id="CHEBI:15377"/>
        <dbReference type="ChEBI" id="CHEBI:15378"/>
        <dbReference type="ChEBI" id="CHEBI:59871"/>
        <dbReference type="ChEBI" id="CHEBI:78442"/>
        <dbReference type="ChEBI" id="CHEBI:79333"/>
        <dbReference type="EC" id="3.1.1.96"/>
    </reaction>
</comment>
<dbReference type="SUPFAM" id="SSF53187">
    <property type="entry name" value="Zn-dependent exopeptidases"/>
    <property type="match status" value="1"/>
</dbReference>
<keyword evidence="19" id="KW-0645">Protease</keyword>
<proteinExistence type="inferred from homology"/>
<dbReference type="GO" id="GO:0006508">
    <property type="term" value="P:proteolysis"/>
    <property type="evidence" value="ECO:0007669"/>
    <property type="project" value="InterPro"/>
</dbReference>
<dbReference type="PROSITE" id="PS52035">
    <property type="entry name" value="PEPTIDASE_M14"/>
    <property type="match status" value="1"/>
</dbReference>
<feature type="chain" id="PRO_5034212081" description="D-aminoacyl-tRNA deacylase" evidence="17">
    <location>
        <begin position="18"/>
        <end position="599"/>
    </location>
</feature>